<protein>
    <submittedName>
        <fullName evidence="2">Uncharacterized protein</fullName>
    </submittedName>
</protein>
<organism evidence="2 3">
    <name type="scientific">Brachionus calyciflorus</name>
    <dbReference type="NCBI Taxonomy" id="104777"/>
    <lineage>
        <taxon>Eukaryota</taxon>
        <taxon>Metazoa</taxon>
        <taxon>Spiralia</taxon>
        <taxon>Gnathifera</taxon>
        <taxon>Rotifera</taxon>
        <taxon>Eurotatoria</taxon>
        <taxon>Monogononta</taxon>
        <taxon>Pseudotrocha</taxon>
        <taxon>Ploima</taxon>
        <taxon>Brachionidae</taxon>
        <taxon>Brachionus</taxon>
    </lineage>
</organism>
<evidence type="ECO:0000313" key="2">
    <source>
        <dbReference type="EMBL" id="CAF0935076.1"/>
    </source>
</evidence>
<feature type="transmembrane region" description="Helical" evidence="1">
    <location>
        <begin position="68"/>
        <end position="93"/>
    </location>
</feature>
<gene>
    <name evidence="2" type="ORF">OXX778_LOCUS13119</name>
</gene>
<proteinExistence type="predicted"/>
<comment type="caution">
    <text evidence="2">The sequence shown here is derived from an EMBL/GenBank/DDBJ whole genome shotgun (WGS) entry which is preliminary data.</text>
</comment>
<keyword evidence="1" id="KW-0472">Membrane</keyword>
<name>A0A814C3S8_9BILA</name>
<evidence type="ECO:0000313" key="3">
    <source>
        <dbReference type="Proteomes" id="UP000663879"/>
    </source>
</evidence>
<dbReference type="AlphaFoldDB" id="A0A814C3S8"/>
<dbReference type="Proteomes" id="UP000663879">
    <property type="component" value="Unassembled WGS sequence"/>
</dbReference>
<dbReference type="EMBL" id="CAJNOC010002470">
    <property type="protein sequence ID" value="CAF0935076.1"/>
    <property type="molecule type" value="Genomic_DNA"/>
</dbReference>
<keyword evidence="1" id="KW-0812">Transmembrane</keyword>
<keyword evidence="1" id="KW-1133">Transmembrane helix</keyword>
<sequence>MIDSLEEQEEIIENQEFINRKWFMYDSKNKRENSSAIKPILKLLYPEDLTHVVSMVEVIPQKSLNPKLILYLNIFSSFYWIGHIMIGFLMIIVPKHSLKSKSS</sequence>
<reference evidence="2" key="1">
    <citation type="submission" date="2021-02" db="EMBL/GenBank/DDBJ databases">
        <authorList>
            <person name="Nowell W R."/>
        </authorList>
    </citation>
    <scope>NUCLEOTIDE SEQUENCE</scope>
    <source>
        <strain evidence="2">Ploen Becks lab</strain>
    </source>
</reference>
<keyword evidence="3" id="KW-1185">Reference proteome</keyword>
<accession>A0A814C3S8</accession>
<evidence type="ECO:0000256" key="1">
    <source>
        <dbReference type="SAM" id="Phobius"/>
    </source>
</evidence>